<accession>A0A2S9H1Q6</accession>
<dbReference type="RefSeq" id="WP_112886595.1">
    <property type="nucleotide sequence ID" value="NZ_PUGF01000005.1"/>
</dbReference>
<dbReference type="AlphaFoldDB" id="A0A2S9H1Q6"/>
<reference evidence="1 2" key="1">
    <citation type="submission" date="2018-02" db="EMBL/GenBank/DDBJ databases">
        <title>Solimicrobium silvestre gen. nov., sp. nov., isolated from alpine forest soil.</title>
        <authorList>
            <person name="Margesin R."/>
            <person name="Albuquerque L."/>
            <person name="Zhang D.-C."/>
            <person name="Froufe H.J.C."/>
            <person name="Severino R."/>
            <person name="Roxo I."/>
            <person name="Egas C."/>
            <person name="Da Costa M.S."/>
        </authorList>
    </citation>
    <scope>NUCLEOTIDE SEQUENCE [LARGE SCALE GENOMIC DNA]</scope>
    <source>
        <strain evidence="1 2">S20-91</strain>
    </source>
</reference>
<dbReference type="Gene3D" id="1.25.40.10">
    <property type="entry name" value="Tetratricopeptide repeat domain"/>
    <property type="match status" value="1"/>
</dbReference>
<dbReference type="EMBL" id="PUGF01000005">
    <property type="protein sequence ID" value="PRC93925.1"/>
    <property type="molecule type" value="Genomic_DNA"/>
</dbReference>
<dbReference type="PANTHER" id="PTHR12558">
    <property type="entry name" value="CELL DIVISION CYCLE 16,23,27"/>
    <property type="match status" value="1"/>
</dbReference>
<dbReference type="Proteomes" id="UP000237839">
    <property type="component" value="Unassembled WGS sequence"/>
</dbReference>
<dbReference type="SMART" id="SM00028">
    <property type="entry name" value="TPR"/>
    <property type="match status" value="4"/>
</dbReference>
<keyword evidence="2" id="KW-1185">Reference proteome</keyword>
<dbReference type="InterPro" id="IPR019734">
    <property type="entry name" value="TPR_rpt"/>
</dbReference>
<gene>
    <name evidence="1" type="ORF">S2091_1534</name>
</gene>
<comment type="caution">
    <text evidence="1">The sequence shown here is derived from an EMBL/GenBank/DDBJ whole genome shotgun (WGS) entry which is preliminary data.</text>
</comment>
<dbReference type="InterPro" id="IPR011990">
    <property type="entry name" value="TPR-like_helical_dom_sf"/>
</dbReference>
<dbReference type="Pfam" id="PF13181">
    <property type="entry name" value="TPR_8"/>
    <property type="match status" value="1"/>
</dbReference>
<protein>
    <submittedName>
        <fullName evidence="1">Tetratricopeptide repeat</fullName>
    </submittedName>
</protein>
<evidence type="ECO:0000313" key="1">
    <source>
        <dbReference type="EMBL" id="PRC93925.1"/>
    </source>
</evidence>
<sequence>MNSTPNTANPSSALTRMLGYLEQDPQNEPLTFDTIDLCLAENNLDLTDRLLLNAAKNWPEALGVLNRKAIVALRRNTPHVAIIELEKIMASGKADAAIRYNLAYANYLIGNYARTCEVIKPALDDADRIPGLDSIYVLSLHQRGEIDTAIAYAEKRLKTKPTDTELQGVLALLYLDAEKDIDTCRQYTYAALRSNPNHPMALVTASALSMMDEKPAAAVEFAQKIISRNPSDGRAWSSIGVAQMYLLDLPAAQTALKNAVQHMSNHIGTWHGLAWTQLLQNDIDGAEASYNQAIELDRTFGESQAGLAIIAQLRGDKIKAKRLMDRAKRLAPSAMTLHYLKLLQLEESGDHSTAQSYLQDVLKRTPSFMGDSVLDMVRRMGRSNIKTD</sequence>
<name>A0A2S9H1Q6_9BURK</name>
<dbReference type="OrthoDB" id="5915006at2"/>
<evidence type="ECO:0000313" key="2">
    <source>
        <dbReference type="Proteomes" id="UP000237839"/>
    </source>
</evidence>
<proteinExistence type="predicted"/>
<organism evidence="1 2">
    <name type="scientific">Solimicrobium silvestre</name>
    <dbReference type="NCBI Taxonomy" id="2099400"/>
    <lineage>
        <taxon>Bacteria</taxon>
        <taxon>Pseudomonadati</taxon>
        <taxon>Pseudomonadota</taxon>
        <taxon>Betaproteobacteria</taxon>
        <taxon>Burkholderiales</taxon>
        <taxon>Oxalobacteraceae</taxon>
        <taxon>Solimicrobium</taxon>
    </lineage>
</organism>
<dbReference type="SUPFAM" id="SSF48452">
    <property type="entry name" value="TPR-like"/>
    <property type="match status" value="2"/>
</dbReference>
<dbReference type="PANTHER" id="PTHR12558:SF13">
    <property type="entry name" value="CELL DIVISION CYCLE PROTEIN 27 HOMOLOG"/>
    <property type="match status" value="1"/>
</dbReference>